<dbReference type="Pfam" id="PF09925">
    <property type="entry name" value="DUF2157"/>
    <property type="match status" value="1"/>
</dbReference>
<feature type="transmembrane region" description="Helical" evidence="1">
    <location>
        <begin position="169"/>
        <end position="185"/>
    </location>
</feature>
<feature type="transmembrane region" description="Helical" evidence="1">
    <location>
        <begin position="241"/>
        <end position="260"/>
    </location>
</feature>
<keyword evidence="1" id="KW-0812">Transmembrane</keyword>
<keyword evidence="1" id="KW-1133">Transmembrane helix</keyword>
<reference evidence="3 4" key="1">
    <citation type="submission" date="2022-04" db="EMBL/GenBank/DDBJ databases">
        <title>Gracilibacillus sp. isolated from saltern.</title>
        <authorList>
            <person name="Won M."/>
            <person name="Lee C.-M."/>
            <person name="Woen H.-Y."/>
            <person name="Kwon S.-W."/>
        </authorList>
    </citation>
    <scope>NUCLEOTIDE SEQUENCE [LARGE SCALE GENOMIC DNA]</scope>
    <source>
        <strain evidence="3 4">SSWR10-1</strain>
    </source>
</reference>
<dbReference type="Proteomes" id="UP000831782">
    <property type="component" value="Chromosome"/>
</dbReference>
<name>A0ABY4ER46_9BACI</name>
<gene>
    <name evidence="3" type="ORF">MUN88_12420</name>
</gene>
<dbReference type="EMBL" id="CP095072">
    <property type="protein sequence ID" value="UOQ46896.1"/>
    <property type="molecule type" value="Genomic_DNA"/>
</dbReference>
<evidence type="ECO:0000313" key="4">
    <source>
        <dbReference type="Proteomes" id="UP000831782"/>
    </source>
</evidence>
<feature type="transmembrane region" description="Helical" evidence="1">
    <location>
        <begin position="272"/>
        <end position="291"/>
    </location>
</feature>
<feature type="domain" description="DUF2157" evidence="2">
    <location>
        <begin position="12"/>
        <end position="144"/>
    </location>
</feature>
<proteinExistence type="predicted"/>
<feature type="transmembrane region" description="Helical" evidence="1">
    <location>
        <begin position="38"/>
        <end position="60"/>
    </location>
</feature>
<feature type="transmembrane region" description="Helical" evidence="1">
    <location>
        <begin position="341"/>
        <end position="361"/>
    </location>
</feature>
<keyword evidence="4" id="KW-1185">Reference proteome</keyword>
<feature type="transmembrane region" description="Helical" evidence="1">
    <location>
        <begin position="303"/>
        <end position="329"/>
    </location>
</feature>
<feature type="transmembrane region" description="Helical" evidence="1">
    <location>
        <begin position="123"/>
        <end position="141"/>
    </location>
</feature>
<evidence type="ECO:0000313" key="3">
    <source>
        <dbReference type="EMBL" id="UOQ46896.1"/>
    </source>
</evidence>
<evidence type="ECO:0000256" key="1">
    <source>
        <dbReference type="SAM" id="Phobius"/>
    </source>
</evidence>
<accession>A0ABY4ER46</accession>
<feature type="transmembrane region" description="Helical" evidence="1">
    <location>
        <begin position="367"/>
        <end position="384"/>
    </location>
</feature>
<dbReference type="InterPro" id="IPR018677">
    <property type="entry name" value="DUF2157"/>
</dbReference>
<evidence type="ECO:0000259" key="2">
    <source>
        <dbReference type="Pfam" id="PF09925"/>
    </source>
</evidence>
<feature type="transmembrane region" description="Helical" evidence="1">
    <location>
        <begin position="197"/>
        <end position="229"/>
    </location>
</feature>
<feature type="transmembrane region" description="Helical" evidence="1">
    <location>
        <begin position="94"/>
        <end position="117"/>
    </location>
</feature>
<sequence>MNKQQIAKEAKKWLDKDIIDISQYHQIVGQYENKDRTFLLLLFASLFIGLGFLTFVASNLNSIPDLVNMAVIMVFMLIYYVTGEHLYRKRSEKVGISIMIIGLFIFGAGIFLTGQMYHYVFDYAFPFLIWAIASFGFFILYKHPAFFVLTFTIMTIGQVYNGIMHQSFYLWLFIFFLLSGLYYVYRHTVSLYGKLFAIGYLLQGIVMVAATDLAYYWIVVPFLLLYIMGDLSINLVIQSPFRWYALLGAFVLSSGETFFLSSYQEYTELEWFPFYAWLVVFIIAILCKYWRKDKEGLTDLVLFLPVIFAGAFADHISMASLFIFSLGYLFSGYKVEDQFKIGIGTGAFLISTCIAYFHLAWAFLDKSLFFFVGGILLFAMSYFLERKRRHVKKEATR</sequence>
<keyword evidence="1" id="KW-0472">Membrane</keyword>
<feature type="transmembrane region" description="Helical" evidence="1">
    <location>
        <begin position="66"/>
        <end position="82"/>
    </location>
</feature>
<organism evidence="3 4">
    <name type="scientific">Gracilibacillus caseinilyticus</name>
    <dbReference type="NCBI Taxonomy" id="2932256"/>
    <lineage>
        <taxon>Bacteria</taxon>
        <taxon>Bacillati</taxon>
        <taxon>Bacillota</taxon>
        <taxon>Bacilli</taxon>
        <taxon>Bacillales</taxon>
        <taxon>Bacillaceae</taxon>
        <taxon>Gracilibacillus</taxon>
    </lineage>
</organism>
<dbReference type="RefSeq" id="WP_244715482.1">
    <property type="nucleotide sequence ID" value="NZ_CP095072.1"/>
</dbReference>
<feature type="transmembrane region" description="Helical" evidence="1">
    <location>
        <begin position="146"/>
        <end position="163"/>
    </location>
</feature>
<protein>
    <submittedName>
        <fullName evidence="3">DUF2157 domain-containing protein</fullName>
    </submittedName>
</protein>